<sequence>MESPPKRVPVPRDKNKSCDRSASTPPPMPENVGTDTLTDGLIHSEPGSPQRRALKQDILPLEEIKRMVHKILDKVEQDLKKKETKRHKSAASRRQKRQQRAETREQERRAKEEAKERWRAFVDSKRDDAKAILAAVDAEIEATKALRYPPWKETIVRYTTEERRILERMLDEGLVYHEISQEVRESITGALNQLSRELEEDKEAFVGVLRSMHARRIVLISHVFFSLDSCDDFEGS</sequence>
<dbReference type="AlphaFoldDB" id="A0A0F8A3Q5"/>
<feature type="compositionally biased region" description="Basic and acidic residues" evidence="1">
    <location>
        <begin position="10"/>
        <end position="19"/>
    </location>
</feature>
<dbReference type="EMBL" id="KQ030550">
    <property type="protein sequence ID" value="KJZ72239.1"/>
    <property type="molecule type" value="Genomic_DNA"/>
</dbReference>
<dbReference type="Proteomes" id="UP000054481">
    <property type="component" value="Unassembled WGS sequence"/>
</dbReference>
<organism evidence="2 3">
    <name type="scientific">Hirsutella minnesotensis 3608</name>
    <dbReference type="NCBI Taxonomy" id="1043627"/>
    <lineage>
        <taxon>Eukaryota</taxon>
        <taxon>Fungi</taxon>
        <taxon>Dikarya</taxon>
        <taxon>Ascomycota</taxon>
        <taxon>Pezizomycotina</taxon>
        <taxon>Sordariomycetes</taxon>
        <taxon>Hypocreomycetidae</taxon>
        <taxon>Hypocreales</taxon>
        <taxon>Ophiocordycipitaceae</taxon>
        <taxon>Hirsutella</taxon>
    </lineage>
</organism>
<gene>
    <name evidence="2" type="ORF">HIM_08381</name>
</gene>
<name>A0A0F8A3Q5_9HYPO</name>
<feature type="region of interest" description="Disordered" evidence="1">
    <location>
        <begin position="1"/>
        <end position="54"/>
    </location>
</feature>
<accession>A0A0F8A3Q5</accession>
<feature type="compositionally biased region" description="Basic residues" evidence="1">
    <location>
        <begin position="82"/>
        <end position="98"/>
    </location>
</feature>
<reference evidence="2 3" key="1">
    <citation type="journal article" date="2014" name="Genome Biol. Evol.">
        <title>Comparative genomics and transcriptomics analyses reveal divergent lifestyle features of nematode endoparasitic fungus Hirsutella minnesotensis.</title>
        <authorList>
            <person name="Lai Y."/>
            <person name="Liu K."/>
            <person name="Zhang X."/>
            <person name="Zhang X."/>
            <person name="Li K."/>
            <person name="Wang N."/>
            <person name="Shu C."/>
            <person name="Wu Y."/>
            <person name="Wang C."/>
            <person name="Bushley K.E."/>
            <person name="Xiang M."/>
            <person name="Liu X."/>
        </authorList>
    </citation>
    <scope>NUCLEOTIDE SEQUENCE [LARGE SCALE GENOMIC DNA]</scope>
    <source>
        <strain evidence="2 3">3608</strain>
    </source>
</reference>
<feature type="compositionally biased region" description="Basic and acidic residues" evidence="1">
    <location>
        <begin position="99"/>
        <end position="116"/>
    </location>
</feature>
<feature type="region of interest" description="Disordered" evidence="1">
    <location>
        <begin position="78"/>
        <end position="116"/>
    </location>
</feature>
<protein>
    <submittedName>
        <fullName evidence="2">Uncharacterized protein</fullName>
    </submittedName>
</protein>
<evidence type="ECO:0000313" key="3">
    <source>
        <dbReference type="Proteomes" id="UP000054481"/>
    </source>
</evidence>
<keyword evidence="3" id="KW-1185">Reference proteome</keyword>
<dbReference type="OrthoDB" id="4919887at2759"/>
<evidence type="ECO:0000256" key="1">
    <source>
        <dbReference type="SAM" id="MobiDB-lite"/>
    </source>
</evidence>
<proteinExistence type="predicted"/>
<evidence type="ECO:0000313" key="2">
    <source>
        <dbReference type="EMBL" id="KJZ72239.1"/>
    </source>
</evidence>